<proteinExistence type="predicted"/>
<dbReference type="Pfam" id="PF05141">
    <property type="entry name" value="DIT1_PvcA"/>
    <property type="match status" value="1"/>
</dbReference>
<dbReference type="PIRSF" id="PIRSF037196">
    <property type="entry name" value="Pyoverdine_chromoph_PvcA"/>
    <property type="match status" value="1"/>
</dbReference>
<reference evidence="1 2" key="1">
    <citation type="submission" date="2018-03" db="EMBL/GenBank/DDBJ databases">
        <title>Diversity of phytobeneficial traits revealed by whole-genome analysis of worldwide-isolated phenazine-producing Pseudomonas spp.</title>
        <authorList>
            <person name="Biessy A."/>
            <person name="Novinscak A."/>
            <person name="Blom J."/>
            <person name="Leger G."/>
            <person name="Thomashow L.S."/>
            <person name="Cazorla F.M."/>
            <person name="Josic D."/>
            <person name="Filion M."/>
        </authorList>
    </citation>
    <scope>NUCLEOTIDE SEQUENCE [LARGE SCALE GENOMIC DNA]</scope>
    <source>
        <strain evidence="1 2">30B</strain>
    </source>
</reference>
<dbReference type="InterPro" id="IPR007817">
    <property type="entry name" value="Isocyanide_synthase_DIT1"/>
</dbReference>
<organism evidence="1 2">
    <name type="scientific">Pseudomonas synxantha</name>
    <dbReference type="NCBI Taxonomy" id="47883"/>
    <lineage>
        <taxon>Bacteria</taxon>
        <taxon>Pseudomonadati</taxon>
        <taxon>Pseudomonadota</taxon>
        <taxon>Gammaproteobacteria</taxon>
        <taxon>Pseudomonadales</taxon>
        <taxon>Pseudomonadaceae</taxon>
        <taxon>Pseudomonas</taxon>
    </lineage>
</organism>
<sequence>MTMTPRPLSHEILNAILRIRRVDEKDASSTTPADEEEQIKAVQLPRIQRFIDAGEPIEFVLPAFPAKSPNPNKVLGRLPDLAERISLQSLDKLCADIKQLYAPGAYLTICSDGRVFGDVIGVDDADISAYQSAISKIIEQKYADHLKLYNLEDCALLNTPANNFDAMRRLMIERYAEPLDAIKHKLLNSPDGTHLYRAISRFMFEDNLTPTYTGSRSALQKKAKLMAVEVIQRSWAWGDLLAQAFPDAIRLSIHPQAASSSKIGIHMMPAQNAWVTPWHGVAVDMGDRIELMSRKAAQLSGAHLVMQDDQPSHYAIAPSRFTQNPMAQAV</sequence>
<name>A0A3G7U552_9PSED</name>
<dbReference type="RefSeq" id="WP_124377216.1">
    <property type="nucleotide sequence ID" value="NZ_CP027754.1"/>
</dbReference>
<dbReference type="EMBL" id="CP027754">
    <property type="protein sequence ID" value="AZE54400.1"/>
    <property type="molecule type" value="Genomic_DNA"/>
</dbReference>
<dbReference type="Proteomes" id="UP000268696">
    <property type="component" value="Chromosome"/>
</dbReference>
<evidence type="ECO:0000313" key="1">
    <source>
        <dbReference type="EMBL" id="AZE54400.1"/>
    </source>
</evidence>
<dbReference type="PANTHER" id="PTHR37285">
    <property type="entry name" value="SPORE WALL MATURATION PROTEIN DIT1"/>
    <property type="match status" value="1"/>
</dbReference>
<dbReference type="PANTHER" id="PTHR37285:SF5">
    <property type="entry name" value="SPORE WALL MATURATION PROTEIN DIT1"/>
    <property type="match status" value="1"/>
</dbReference>
<dbReference type="InterPro" id="IPR017133">
    <property type="entry name" value="PvcA"/>
</dbReference>
<protein>
    <submittedName>
        <fullName evidence="1">PvcA protein</fullName>
    </submittedName>
</protein>
<dbReference type="AlphaFoldDB" id="A0A3G7U552"/>
<accession>A0A3G7U552</accession>
<gene>
    <name evidence="1" type="ORF">C4K03_2244</name>
</gene>
<evidence type="ECO:0000313" key="2">
    <source>
        <dbReference type="Proteomes" id="UP000268696"/>
    </source>
</evidence>
<dbReference type="Gene3D" id="3.30.60.140">
    <property type="match status" value="1"/>
</dbReference>